<dbReference type="SUPFAM" id="SSF51445">
    <property type="entry name" value="(Trans)glycosidases"/>
    <property type="match status" value="1"/>
</dbReference>
<dbReference type="Pfam" id="PF02837">
    <property type="entry name" value="Glyco_hydro_2_N"/>
    <property type="match status" value="1"/>
</dbReference>
<keyword evidence="5 10" id="KW-0378">Hydrolase</keyword>
<dbReference type="InterPro" id="IPR006104">
    <property type="entry name" value="Glyco_hydro_2_N"/>
</dbReference>
<dbReference type="InterPro" id="IPR013783">
    <property type="entry name" value="Ig-like_fold"/>
</dbReference>
<proteinExistence type="inferred from homology"/>
<dbReference type="GO" id="GO:0030246">
    <property type="term" value="F:carbohydrate binding"/>
    <property type="evidence" value="ECO:0007669"/>
    <property type="project" value="InterPro"/>
</dbReference>
<dbReference type="GeneID" id="96748224"/>
<comment type="similarity">
    <text evidence="2">Belongs to the glycosyl hydrolase 2 family.</text>
</comment>
<evidence type="ECO:0000313" key="10">
    <source>
        <dbReference type="EMBL" id="OMI36916.1"/>
    </source>
</evidence>
<dbReference type="InterPro" id="IPR006101">
    <property type="entry name" value="Glyco_hydro_2"/>
</dbReference>
<dbReference type="STRING" id="67365.GCA_001704635_03855"/>
<evidence type="ECO:0000256" key="2">
    <source>
        <dbReference type="ARBA" id="ARBA00007401"/>
    </source>
</evidence>
<dbReference type="InterPro" id="IPR017853">
    <property type="entry name" value="GH"/>
</dbReference>
<dbReference type="SMART" id="SM01038">
    <property type="entry name" value="Bgal_small_N"/>
    <property type="match status" value="1"/>
</dbReference>
<dbReference type="InterPro" id="IPR011013">
    <property type="entry name" value="Gal_mutarotase_sf_dom"/>
</dbReference>
<comment type="catalytic activity">
    <reaction evidence="1">
        <text>Hydrolysis of terminal non-reducing beta-D-galactose residues in beta-D-galactosides.</text>
        <dbReference type="EC" id="3.2.1.23"/>
    </reaction>
</comment>
<dbReference type="GO" id="GO:0004565">
    <property type="term" value="F:beta-galactosidase activity"/>
    <property type="evidence" value="ECO:0007669"/>
    <property type="project" value="UniProtKB-EC"/>
</dbReference>
<dbReference type="Gene3D" id="2.60.40.10">
    <property type="entry name" value="Immunoglobulins"/>
    <property type="match status" value="2"/>
</dbReference>
<dbReference type="InterPro" id="IPR050347">
    <property type="entry name" value="Bact_Beta-galactosidase"/>
</dbReference>
<protein>
    <recommendedName>
        <fullName evidence="4">Beta-galactosidase</fullName>
        <ecNumber evidence="3">3.2.1.23</ecNumber>
    </recommendedName>
    <alternativeName>
        <fullName evidence="7">Lactase</fullName>
    </alternativeName>
</protein>
<evidence type="ECO:0000256" key="5">
    <source>
        <dbReference type="ARBA" id="ARBA00022801"/>
    </source>
</evidence>
<evidence type="ECO:0000313" key="11">
    <source>
        <dbReference type="Proteomes" id="UP000186168"/>
    </source>
</evidence>
<reference evidence="10 11" key="1">
    <citation type="submission" date="2013-05" db="EMBL/GenBank/DDBJ databases">
        <title>Genome sequence of Streptomyces sparsogenes DSM 40356.</title>
        <authorList>
            <person name="Coyne S."/>
            <person name="Seebeck F.P."/>
        </authorList>
    </citation>
    <scope>NUCLEOTIDE SEQUENCE [LARGE SCALE GENOMIC DNA]</scope>
    <source>
        <strain evidence="10 11">DSM 40356</strain>
    </source>
</reference>
<dbReference type="Pfam" id="PF16353">
    <property type="entry name" value="LacZ_4"/>
    <property type="match status" value="1"/>
</dbReference>
<dbReference type="RefSeq" id="WP_065968248.1">
    <property type="nucleotide sequence ID" value="NZ_ASQP01000321.1"/>
</dbReference>
<dbReference type="EMBL" id="ASQP01000321">
    <property type="protein sequence ID" value="OMI36916.1"/>
    <property type="molecule type" value="Genomic_DNA"/>
</dbReference>
<keyword evidence="11" id="KW-1185">Reference proteome</keyword>
<name>A0A1R1SF93_9ACTN</name>
<dbReference type="PRINTS" id="PR00132">
    <property type="entry name" value="GLHYDRLASE2"/>
</dbReference>
<evidence type="ECO:0000259" key="9">
    <source>
        <dbReference type="SMART" id="SM01038"/>
    </source>
</evidence>
<dbReference type="InterPro" id="IPR008979">
    <property type="entry name" value="Galactose-bd-like_sf"/>
</dbReference>
<dbReference type="EC" id="3.2.1.23" evidence="3"/>
<dbReference type="SUPFAM" id="SSF49303">
    <property type="entry name" value="beta-Galactosidase/glucuronidase domain"/>
    <property type="match status" value="2"/>
</dbReference>
<dbReference type="Gene3D" id="2.60.120.260">
    <property type="entry name" value="Galactose-binding domain-like"/>
    <property type="match status" value="1"/>
</dbReference>
<dbReference type="GO" id="GO:0005990">
    <property type="term" value="P:lactose catabolic process"/>
    <property type="evidence" value="ECO:0007669"/>
    <property type="project" value="TreeGrafter"/>
</dbReference>
<dbReference type="InterPro" id="IPR032312">
    <property type="entry name" value="LacZ_4"/>
</dbReference>
<dbReference type="Pfam" id="PF02929">
    <property type="entry name" value="Bgal_small_N"/>
    <property type="match status" value="1"/>
</dbReference>
<evidence type="ECO:0000256" key="7">
    <source>
        <dbReference type="ARBA" id="ARBA00032230"/>
    </source>
</evidence>
<feature type="domain" description="Beta galactosidase small chain/" evidence="9">
    <location>
        <begin position="722"/>
        <end position="1011"/>
    </location>
</feature>
<dbReference type="PANTHER" id="PTHR46323:SF2">
    <property type="entry name" value="BETA-GALACTOSIDASE"/>
    <property type="match status" value="1"/>
</dbReference>
<dbReference type="Gene3D" id="3.20.20.80">
    <property type="entry name" value="Glycosidases"/>
    <property type="match status" value="1"/>
</dbReference>
<sequence length="1016" mass="113227">MPVRYFEDFAPGRGRSAPRAVLESDAPWIDLNGQWAFRFSPTLRAGPDGFQDPEFDDDSWDALPVPSHWQLRGYGRPVYLNIAYPIPLDPPFVPEENETGDYRRVFDLPDSWQGVPVVVRFEGVDSCARVWLNGTELGVTYGSRLAAEFDVTALLRPGRNVLAVRVHQFSAGTYLEDQDTWRLSGIFRDVRLLARPVGGVRDVFVHADYDAATGAGRLRVDVEADAPVRISVPVLGIHDQPADSELRFPAARPWSAEDPQLYEAHLATDSERVRIRFGFRTVAIDENGVLRVNGRPVVLRGVNRHEFDPDHGRTLSVDTMRRDVELMKRHNINAVRTSHYPPHPAFLDLCDELGLYVALECDLETHGFEHADPEPWQRNPSADPRWRDAYLDRIERTVERDKNHPSIVLWSLGNEAGDGENLRAMADWVRRRDPARPIHYEGDRLGEYTDVLGQMYRPPAAVARIGRWHLLPGEIHYPPRAGSGDPADDPRNRMPFLLTEFGHAMGNGPGGLAEYARLFDEYPRVQGGWVWEWMDQGLRTRDAEGREFFGYGGDFGEDLHDGNFSCDGLVFPDGTPSPGLLEYAKVNAPVRIGPGPTADTLTVENHYEVLDLSHLRFTWSLARAGIELAQGVLPTPQLAAGEHGRLPLPAPARQEADGGVGGDRDRDGGELWLTVQAELAKPADWAPEGHVIAWGQLRLSAPGRDRSDGVLVSPHAADGFITLGPGRFDHATGVLLDLGGLPLRGPWLGLWRAPTDNDRGWSQHDAAYWKDRGLDRLRHRTVSVTPDAQGLTVVVRSAAAAVGGGYLTTYRWTSDGTGLRLHVHTEPVGHWPERADDFADTMVDLELPPEEHRELLRRNTSRSLARIGLDWQLPADWSRVEWFGAGPGEAYPDSRQAVRVGRFHATVDQLQTPYVRPQENGNRTDVRWAEVSDGSDAIHVRGGELFHFSARRWTDRQLAGARHQTELTPGPLVHLRTDHAVQGVGSAACGPGVLPQHRLELGTADFTLLLTPFHRP</sequence>
<evidence type="ECO:0000256" key="3">
    <source>
        <dbReference type="ARBA" id="ARBA00012756"/>
    </source>
</evidence>
<dbReference type="InterPro" id="IPR006103">
    <property type="entry name" value="Glyco_hydro_2_cat"/>
</dbReference>
<accession>A0A1R1SF93</accession>
<feature type="region of interest" description="Disordered" evidence="8">
    <location>
        <begin position="640"/>
        <end position="667"/>
    </location>
</feature>
<gene>
    <name evidence="10" type="ORF">SPAR_24421</name>
</gene>
<dbReference type="InterPro" id="IPR004199">
    <property type="entry name" value="B-gal_small/dom_5"/>
</dbReference>
<keyword evidence="6" id="KW-0326">Glycosidase</keyword>
<dbReference type="PANTHER" id="PTHR46323">
    <property type="entry name" value="BETA-GALACTOSIDASE"/>
    <property type="match status" value="1"/>
</dbReference>
<dbReference type="SUPFAM" id="SSF49785">
    <property type="entry name" value="Galactose-binding domain-like"/>
    <property type="match status" value="1"/>
</dbReference>
<evidence type="ECO:0000256" key="1">
    <source>
        <dbReference type="ARBA" id="ARBA00001412"/>
    </source>
</evidence>
<dbReference type="SUPFAM" id="SSF74650">
    <property type="entry name" value="Galactose mutarotase-like"/>
    <property type="match status" value="1"/>
</dbReference>
<organism evidence="10 11">
    <name type="scientific">Streptomyces sparsogenes DSM 40356</name>
    <dbReference type="NCBI Taxonomy" id="1331668"/>
    <lineage>
        <taxon>Bacteria</taxon>
        <taxon>Bacillati</taxon>
        <taxon>Actinomycetota</taxon>
        <taxon>Actinomycetes</taxon>
        <taxon>Kitasatosporales</taxon>
        <taxon>Streptomycetaceae</taxon>
        <taxon>Streptomyces</taxon>
    </lineage>
</organism>
<dbReference type="AlphaFoldDB" id="A0A1R1SF93"/>
<evidence type="ECO:0000256" key="4">
    <source>
        <dbReference type="ARBA" id="ARBA00013303"/>
    </source>
</evidence>
<comment type="caution">
    <text evidence="10">The sequence shown here is derived from an EMBL/GenBank/DDBJ whole genome shotgun (WGS) entry which is preliminary data.</text>
</comment>
<dbReference type="GO" id="GO:0009341">
    <property type="term" value="C:beta-galactosidase complex"/>
    <property type="evidence" value="ECO:0007669"/>
    <property type="project" value="InterPro"/>
</dbReference>
<dbReference type="InterPro" id="IPR014718">
    <property type="entry name" value="GH-type_carb-bd"/>
</dbReference>
<dbReference type="Gene3D" id="2.70.98.10">
    <property type="match status" value="1"/>
</dbReference>
<dbReference type="Proteomes" id="UP000186168">
    <property type="component" value="Unassembled WGS sequence"/>
</dbReference>
<evidence type="ECO:0000256" key="8">
    <source>
        <dbReference type="SAM" id="MobiDB-lite"/>
    </source>
</evidence>
<dbReference type="Pfam" id="PF02836">
    <property type="entry name" value="Glyco_hydro_2_C"/>
    <property type="match status" value="1"/>
</dbReference>
<dbReference type="PROSITE" id="PS00608">
    <property type="entry name" value="GLYCOSYL_HYDROL_F2_2"/>
    <property type="match status" value="1"/>
</dbReference>
<evidence type="ECO:0000256" key="6">
    <source>
        <dbReference type="ARBA" id="ARBA00023295"/>
    </source>
</evidence>
<dbReference type="InterPro" id="IPR023232">
    <property type="entry name" value="Glyco_hydro_2_AS"/>
</dbReference>
<dbReference type="InterPro" id="IPR036156">
    <property type="entry name" value="Beta-gal/glucu_dom_sf"/>
</dbReference>